<name>A0A370X3I3_9GAMM</name>
<gene>
    <name evidence="1" type="ORF">DWU98_06765</name>
</gene>
<keyword evidence="2" id="KW-1185">Reference proteome</keyword>
<dbReference type="AlphaFoldDB" id="A0A370X3I3"/>
<dbReference type="Proteomes" id="UP000254258">
    <property type="component" value="Unassembled WGS sequence"/>
</dbReference>
<sequence>MKQKTGVKQTRQRYSEEFKEQALRRAEQEGVATVSDYVQHAVARHEEGRTGNHRRRFYLGPSRYLSRHDPFSPYLQFDVLTDARFRDQHRPAIHVKHIVSIDVTTAPR</sequence>
<evidence type="ECO:0000313" key="2">
    <source>
        <dbReference type="Proteomes" id="UP000254258"/>
    </source>
</evidence>
<proteinExistence type="predicted"/>
<protein>
    <submittedName>
        <fullName evidence="1">Uncharacterized protein</fullName>
    </submittedName>
</protein>
<reference evidence="1 2" key="1">
    <citation type="submission" date="2018-07" db="EMBL/GenBank/DDBJ databases">
        <title>Dyella monticola sp. nov. and Dyella psychrodurans sp. nov. isolated from monsoon evergreen broad-leaved forest soil of Dinghu Mountain, China.</title>
        <authorList>
            <person name="Gao Z."/>
            <person name="Qiu L."/>
        </authorList>
    </citation>
    <scope>NUCLEOTIDE SEQUENCE [LARGE SCALE GENOMIC DNA]</scope>
    <source>
        <strain evidence="1 2">4G-K06</strain>
    </source>
</reference>
<organism evidence="1 2">
    <name type="scientific">Dyella monticola</name>
    <dbReference type="NCBI Taxonomy" id="1927958"/>
    <lineage>
        <taxon>Bacteria</taxon>
        <taxon>Pseudomonadati</taxon>
        <taxon>Pseudomonadota</taxon>
        <taxon>Gammaproteobacteria</taxon>
        <taxon>Lysobacterales</taxon>
        <taxon>Rhodanobacteraceae</taxon>
        <taxon>Dyella</taxon>
    </lineage>
</organism>
<evidence type="ECO:0000313" key="1">
    <source>
        <dbReference type="EMBL" id="RDS82840.1"/>
    </source>
</evidence>
<comment type="caution">
    <text evidence="1">The sequence shown here is derived from an EMBL/GenBank/DDBJ whole genome shotgun (WGS) entry which is preliminary data.</text>
</comment>
<dbReference type="EMBL" id="QRBE01000003">
    <property type="protein sequence ID" value="RDS82840.1"/>
    <property type="molecule type" value="Genomic_DNA"/>
</dbReference>
<accession>A0A370X3I3</accession>
<dbReference type="RefSeq" id="WP_115494753.1">
    <property type="nucleotide sequence ID" value="NZ_QRBE01000003.1"/>
</dbReference>